<dbReference type="PROSITE" id="PS50943">
    <property type="entry name" value="HTH_CROC1"/>
    <property type="match status" value="1"/>
</dbReference>
<dbReference type="PANTHER" id="PTHR36511">
    <property type="entry name" value="MERR FAMILY BACTERIAL REGULATORY PROTEIN"/>
    <property type="match status" value="1"/>
</dbReference>
<keyword evidence="6" id="KW-1185">Reference proteome</keyword>
<protein>
    <submittedName>
        <fullName evidence="5">Toxin-antitoxin system, antitoxin component, Xre family</fullName>
    </submittedName>
</protein>
<dbReference type="InterPro" id="IPR001387">
    <property type="entry name" value="Cro/C1-type_HTH"/>
</dbReference>
<evidence type="ECO:0000256" key="1">
    <source>
        <dbReference type="ARBA" id="ARBA00023015"/>
    </source>
</evidence>
<evidence type="ECO:0000313" key="6">
    <source>
        <dbReference type="Proteomes" id="UP000006462"/>
    </source>
</evidence>
<dbReference type="CDD" id="cd00093">
    <property type="entry name" value="HTH_XRE"/>
    <property type="match status" value="1"/>
</dbReference>
<dbReference type="InterPro" id="IPR052359">
    <property type="entry name" value="HTH-type_reg/antitoxin"/>
</dbReference>
<dbReference type="SMART" id="SM00530">
    <property type="entry name" value="HTH_XRE"/>
    <property type="match status" value="1"/>
</dbReference>
<dbReference type="Pfam" id="PF01381">
    <property type="entry name" value="HTH_3"/>
    <property type="match status" value="1"/>
</dbReference>
<reference evidence="5 6" key="1">
    <citation type="submission" date="2009-12" db="EMBL/GenBank/DDBJ databases">
        <authorList>
            <person name="Shrivastava S."/>
            <person name="Madupu R."/>
            <person name="Durkin A.S."/>
            <person name="Torralba M."/>
            <person name="Methe B."/>
            <person name="Sutton G.G."/>
            <person name="Strausberg R.L."/>
            <person name="Nelson K.E."/>
        </authorList>
    </citation>
    <scope>NUCLEOTIDE SEQUENCE [LARGE SCALE GENOMIC DNA]</scope>
    <source>
        <strain evidence="5 6">W5455</strain>
    </source>
</reference>
<dbReference type="SUPFAM" id="SSF47413">
    <property type="entry name" value="lambda repressor-like DNA-binding domains"/>
    <property type="match status" value="1"/>
</dbReference>
<name>A0ABM9ZQW7_9BACT</name>
<evidence type="ECO:0000259" key="4">
    <source>
        <dbReference type="PROSITE" id="PS50943"/>
    </source>
</evidence>
<organism evidence="5 6">
    <name type="scientific">Pyramidobacter piscolens W5455</name>
    <dbReference type="NCBI Taxonomy" id="352165"/>
    <lineage>
        <taxon>Bacteria</taxon>
        <taxon>Thermotogati</taxon>
        <taxon>Synergistota</taxon>
        <taxon>Synergistia</taxon>
        <taxon>Synergistales</taxon>
        <taxon>Dethiosulfovibrionaceae</taxon>
        <taxon>Pyramidobacter</taxon>
    </lineage>
</organism>
<comment type="caution">
    <text evidence="5">The sequence shown here is derived from an EMBL/GenBank/DDBJ whole genome shotgun (WGS) entry which is preliminary data.</text>
</comment>
<proteinExistence type="predicted"/>
<dbReference type="PANTHER" id="PTHR36511:SF3">
    <property type="entry name" value="ANTITOXIN HIGA-2"/>
    <property type="match status" value="1"/>
</dbReference>
<keyword evidence="1" id="KW-0805">Transcription regulation</keyword>
<gene>
    <name evidence="5" type="ORF">HMPREF7215_0838</name>
</gene>
<evidence type="ECO:0000313" key="5">
    <source>
        <dbReference type="EMBL" id="EFB89346.1"/>
    </source>
</evidence>
<keyword evidence="2" id="KW-0238">DNA-binding</keyword>
<feature type="domain" description="HTH cro/C1-type" evidence="4">
    <location>
        <begin position="44"/>
        <end position="97"/>
    </location>
</feature>
<dbReference type="RefSeq" id="WP_009166206.1">
    <property type="nucleotide sequence ID" value="NZ_ADFP01000137.1"/>
</dbReference>
<accession>A0ABM9ZQW7</accession>
<keyword evidence="3" id="KW-0804">Transcription</keyword>
<sequence length="99" mass="11015">MSIAMRELYEMAQDLRKHGAMSTRDFCQIEALRSEVPTYAPDKIKALRASTKFSQTAFASLLNVSLSTVQKWEAGVKKPDGASRKLLHLLETKGVSCLL</sequence>
<dbReference type="Gene3D" id="1.10.260.40">
    <property type="entry name" value="lambda repressor-like DNA-binding domains"/>
    <property type="match status" value="1"/>
</dbReference>
<evidence type="ECO:0000256" key="2">
    <source>
        <dbReference type="ARBA" id="ARBA00023125"/>
    </source>
</evidence>
<evidence type="ECO:0000256" key="3">
    <source>
        <dbReference type="ARBA" id="ARBA00023163"/>
    </source>
</evidence>
<dbReference type="InterPro" id="IPR010982">
    <property type="entry name" value="Lambda_DNA-bd_dom_sf"/>
</dbReference>
<dbReference type="Proteomes" id="UP000006462">
    <property type="component" value="Unassembled WGS sequence"/>
</dbReference>
<dbReference type="EMBL" id="ADFP01000137">
    <property type="protein sequence ID" value="EFB89346.1"/>
    <property type="molecule type" value="Genomic_DNA"/>
</dbReference>